<organism evidence="1 2">
    <name type="scientific">Thelephora ganbajun</name>
    <name type="common">Ganba fungus</name>
    <dbReference type="NCBI Taxonomy" id="370292"/>
    <lineage>
        <taxon>Eukaryota</taxon>
        <taxon>Fungi</taxon>
        <taxon>Dikarya</taxon>
        <taxon>Basidiomycota</taxon>
        <taxon>Agaricomycotina</taxon>
        <taxon>Agaricomycetes</taxon>
        <taxon>Thelephorales</taxon>
        <taxon>Thelephoraceae</taxon>
        <taxon>Thelephora</taxon>
    </lineage>
</organism>
<name>A0ACB6Z704_THEGA</name>
<dbReference type="EMBL" id="MU118096">
    <property type="protein sequence ID" value="KAF9645302.1"/>
    <property type="molecule type" value="Genomic_DNA"/>
</dbReference>
<sequence length="400" mass="44887">MNVDEGEPHFEGEAIFNALENAVQRRRNKRKRSNEDPRLSPRYYRHLLAPQHSAGSGVDNDGDAVMGGPTNQSIREESLEAGEIAEVPPCTDYDMKVLSREPRTSEEKTTFAKNLLYIFTEAAVAVDRSRKAEKRYEDYKKSQEARIYNYPSHDARQVLMAKLQTLRMSSHEESECLTRVIADLGALPSCHLSDVVAYNEHNHLTDETLAEEKRKAAIDEMEKRMNERHDHVDQNLLTLQARLEELTKEKQARKILRDFPPPVDPNEMAVDEATIVHQANVQRVVAVEASVQTITSAESIPHRDGPIQTLEESLPTTDSQATQLQEFAIGLAKLIKQVPVVRGEIDVIKAENVQRKEAEKAVGVDLCWCAYLVLTPVSARGECEGARPAPGDFLCTARSP</sequence>
<evidence type="ECO:0000313" key="2">
    <source>
        <dbReference type="Proteomes" id="UP000886501"/>
    </source>
</evidence>
<evidence type="ECO:0000313" key="1">
    <source>
        <dbReference type="EMBL" id="KAF9645302.1"/>
    </source>
</evidence>
<accession>A0ACB6Z704</accession>
<dbReference type="Proteomes" id="UP000886501">
    <property type="component" value="Unassembled WGS sequence"/>
</dbReference>
<gene>
    <name evidence="1" type="ORF">BDM02DRAFT_598699</name>
</gene>
<proteinExistence type="predicted"/>
<keyword evidence="2" id="KW-1185">Reference proteome</keyword>
<reference evidence="1" key="1">
    <citation type="submission" date="2019-10" db="EMBL/GenBank/DDBJ databases">
        <authorList>
            <consortium name="DOE Joint Genome Institute"/>
            <person name="Kuo A."/>
            <person name="Miyauchi S."/>
            <person name="Kiss E."/>
            <person name="Drula E."/>
            <person name="Kohler A."/>
            <person name="Sanchez-Garcia M."/>
            <person name="Andreopoulos B."/>
            <person name="Barry K.W."/>
            <person name="Bonito G."/>
            <person name="Buee M."/>
            <person name="Carver A."/>
            <person name="Chen C."/>
            <person name="Cichocki N."/>
            <person name="Clum A."/>
            <person name="Culley D."/>
            <person name="Crous P.W."/>
            <person name="Fauchery L."/>
            <person name="Girlanda M."/>
            <person name="Hayes R."/>
            <person name="Keri Z."/>
            <person name="Labutti K."/>
            <person name="Lipzen A."/>
            <person name="Lombard V."/>
            <person name="Magnuson J."/>
            <person name="Maillard F."/>
            <person name="Morin E."/>
            <person name="Murat C."/>
            <person name="Nolan M."/>
            <person name="Ohm R."/>
            <person name="Pangilinan J."/>
            <person name="Pereira M."/>
            <person name="Perotto S."/>
            <person name="Peter M."/>
            <person name="Riley R."/>
            <person name="Sitrit Y."/>
            <person name="Stielow B."/>
            <person name="Szollosi G."/>
            <person name="Zifcakova L."/>
            <person name="Stursova M."/>
            <person name="Spatafora J.W."/>
            <person name="Tedersoo L."/>
            <person name="Vaario L.-M."/>
            <person name="Yamada A."/>
            <person name="Yan M."/>
            <person name="Wang P."/>
            <person name="Xu J."/>
            <person name="Bruns T."/>
            <person name="Baldrian P."/>
            <person name="Vilgalys R."/>
            <person name="Henrissat B."/>
            <person name="Grigoriev I.V."/>
            <person name="Hibbett D."/>
            <person name="Nagy L.G."/>
            <person name="Martin F.M."/>
        </authorList>
    </citation>
    <scope>NUCLEOTIDE SEQUENCE</scope>
    <source>
        <strain evidence="1">P2</strain>
    </source>
</reference>
<reference evidence="1" key="2">
    <citation type="journal article" date="2020" name="Nat. Commun.">
        <title>Large-scale genome sequencing of mycorrhizal fungi provides insights into the early evolution of symbiotic traits.</title>
        <authorList>
            <person name="Miyauchi S."/>
            <person name="Kiss E."/>
            <person name="Kuo A."/>
            <person name="Drula E."/>
            <person name="Kohler A."/>
            <person name="Sanchez-Garcia M."/>
            <person name="Morin E."/>
            <person name="Andreopoulos B."/>
            <person name="Barry K.W."/>
            <person name="Bonito G."/>
            <person name="Buee M."/>
            <person name="Carver A."/>
            <person name="Chen C."/>
            <person name="Cichocki N."/>
            <person name="Clum A."/>
            <person name="Culley D."/>
            <person name="Crous P.W."/>
            <person name="Fauchery L."/>
            <person name="Girlanda M."/>
            <person name="Hayes R.D."/>
            <person name="Keri Z."/>
            <person name="LaButti K."/>
            <person name="Lipzen A."/>
            <person name="Lombard V."/>
            <person name="Magnuson J."/>
            <person name="Maillard F."/>
            <person name="Murat C."/>
            <person name="Nolan M."/>
            <person name="Ohm R.A."/>
            <person name="Pangilinan J."/>
            <person name="Pereira M.F."/>
            <person name="Perotto S."/>
            <person name="Peter M."/>
            <person name="Pfister S."/>
            <person name="Riley R."/>
            <person name="Sitrit Y."/>
            <person name="Stielow J.B."/>
            <person name="Szollosi G."/>
            <person name="Zifcakova L."/>
            <person name="Stursova M."/>
            <person name="Spatafora J.W."/>
            <person name="Tedersoo L."/>
            <person name="Vaario L.M."/>
            <person name="Yamada A."/>
            <person name="Yan M."/>
            <person name="Wang P."/>
            <person name="Xu J."/>
            <person name="Bruns T."/>
            <person name="Baldrian P."/>
            <person name="Vilgalys R."/>
            <person name="Dunand C."/>
            <person name="Henrissat B."/>
            <person name="Grigoriev I.V."/>
            <person name="Hibbett D."/>
            <person name="Nagy L.G."/>
            <person name="Martin F.M."/>
        </authorList>
    </citation>
    <scope>NUCLEOTIDE SEQUENCE</scope>
    <source>
        <strain evidence="1">P2</strain>
    </source>
</reference>
<protein>
    <submittedName>
        <fullName evidence="1">Uncharacterized protein</fullName>
    </submittedName>
</protein>
<comment type="caution">
    <text evidence="1">The sequence shown here is derived from an EMBL/GenBank/DDBJ whole genome shotgun (WGS) entry which is preliminary data.</text>
</comment>